<organism evidence="1 2">
    <name type="scientific">Candidatus Chisholmbacteria bacterium RIFCSPHIGHO2_01_FULL_52_32</name>
    <dbReference type="NCBI Taxonomy" id="1797591"/>
    <lineage>
        <taxon>Bacteria</taxon>
        <taxon>Candidatus Chisholmiibacteriota</taxon>
    </lineage>
</organism>
<evidence type="ECO:0000313" key="1">
    <source>
        <dbReference type="EMBL" id="OGY18174.1"/>
    </source>
</evidence>
<gene>
    <name evidence="1" type="ORF">A2786_01500</name>
</gene>
<protein>
    <recommendedName>
        <fullName evidence="3">Phospholipid/glycerol acyltransferase domain-containing protein</fullName>
    </recommendedName>
</protein>
<dbReference type="AlphaFoldDB" id="A0A1G1VS79"/>
<proteinExistence type="predicted"/>
<accession>A0A1G1VS79</accession>
<name>A0A1G1VS79_9BACT</name>
<dbReference type="SUPFAM" id="SSF69593">
    <property type="entry name" value="Glycerol-3-phosphate (1)-acyltransferase"/>
    <property type="match status" value="1"/>
</dbReference>
<evidence type="ECO:0008006" key="3">
    <source>
        <dbReference type="Google" id="ProtNLM"/>
    </source>
</evidence>
<evidence type="ECO:0000313" key="2">
    <source>
        <dbReference type="Proteomes" id="UP000179233"/>
    </source>
</evidence>
<dbReference type="Proteomes" id="UP000179233">
    <property type="component" value="Unassembled WGS sequence"/>
</dbReference>
<comment type="caution">
    <text evidence="1">The sequence shown here is derived from an EMBL/GenBank/DDBJ whole genome shotgun (WGS) entry which is preliminary data.</text>
</comment>
<reference evidence="1 2" key="1">
    <citation type="journal article" date="2016" name="Nat. Commun.">
        <title>Thousands of microbial genomes shed light on interconnected biogeochemical processes in an aquifer system.</title>
        <authorList>
            <person name="Anantharaman K."/>
            <person name="Brown C.T."/>
            <person name="Hug L.A."/>
            <person name="Sharon I."/>
            <person name="Castelle C.J."/>
            <person name="Probst A.J."/>
            <person name="Thomas B.C."/>
            <person name="Singh A."/>
            <person name="Wilkins M.J."/>
            <person name="Karaoz U."/>
            <person name="Brodie E.L."/>
            <person name="Williams K.H."/>
            <person name="Hubbard S.S."/>
            <person name="Banfield J.F."/>
        </authorList>
    </citation>
    <scope>NUCLEOTIDE SEQUENCE [LARGE SCALE GENOMIC DNA]</scope>
</reference>
<sequence length="266" mass="29856">MTLENPTPHSAASEQTREKLRLLSYEFFGTTGWELMQTIFGCEVTPESRQNLNQFNDHLKQGSGVAYFNHINMADGPIIAFFLLKELSGKDGNLKLGGGPVARKHYDFTRSLWAPAFRLADLLGVEIAPVVQSYDIDSYSRTERRSLLVQYRDKAVEVLSRPGGVWAISPEETRGTDGQLQPAKDGLAELHQYGENVLFLPLAIIPKGEFNRKLKLGKIEIAAGQPYRIQEVEREGIQDGQRVVDKMMEKLSLLLPPNMRGVYPLP</sequence>
<dbReference type="EMBL" id="MHCJ01000003">
    <property type="protein sequence ID" value="OGY18174.1"/>
    <property type="molecule type" value="Genomic_DNA"/>
</dbReference>